<evidence type="ECO:0000256" key="4">
    <source>
        <dbReference type="ARBA" id="ARBA00022692"/>
    </source>
</evidence>
<keyword evidence="3" id="KW-1003">Cell membrane</keyword>
<feature type="transmembrane region" description="Helical" evidence="7">
    <location>
        <begin position="351"/>
        <end position="384"/>
    </location>
</feature>
<dbReference type="InterPro" id="IPR011701">
    <property type="entry name" value="MFS"/>
</dbReference>
<dbReference type="PROSITE" id="PS50850">
    <property type="entry name" value="MFS"/>
    <property type="match status" value="1"/>
</dbReference>
<feature type="transmembrane region" description="Helical" evidence="7">
    <location>
        <begin position="136"/>
        <end position="161"/>
    </location>
</feature>
<keyword evidence="6 7" id="KW-0472">Membrane</keyword>
<evidence type="ECO:0000313" key="10">
    <source>
        <dbReference type="Proteomes" id="UP000269573"/>
    </source>
</evidence>
<evidence type="ECO:0000256" key="6">
    <source>
        <dbReference type="ARBA" id="ARBA00023136"/>
    </source>
</evidence>
<feature type="transmembrane region" description="Helical" evidence="7">
    <location>
        <begin position="48"/>
        <end position="66"/>
    </location>
</feature>
<dbReference type="InterPro" id="IPR001958">
    <property type="entry name" value="Tet-R_TetA/multi-R_MdtG-like"/>
</dbReference>
<name>A0A3M8DLL6_9BACL</name>
<feature type="domain" description="Major facilitator superfamily (MFS) profile" evidence="8">
    <location>
        <begin position="8"/>
        <end position="392"/>
    </location>
</feature>
<dbReference type="InterPro" id="IPR020846">
    <property type="entry name" value="MFS_dom"/>
</dbReference>
<protein>
    <submittedName>
        <fullName evidence="9">MFS transporter</fullName>
    </submittedName>
</protein>
<comment type="subcellular location">
    <subcellularLocation>
        <location evidence="1">Cell membrane</location>
        <topology evidence="1">Multi-pass membrane protein</topology>
    </subcellularLocation>
</comment>
<feature type="transmembrane region" description="Helical" evidence="7">
    <location>
        <begin position="167"/>
        <end position="186"/>
    </location>
</feature>
<dbReference type="InterPro" id="IPR036259">
    <property type="entry name" value="MFS_trans_sf"/>
</dbReference>
<dbReference type="Proteomes" id="UP000269573">
    <property type="component" value="Unassembled WGS sequence"/>
</dbReference>
<evidence type="ECO:0000313" key="9">
    <source>
        <dbReference type="EMBL" id="RNB88519.1"/>
    </source>
</evidence>
<feature type="transmembrane region" description="Helical" evidence="7">
    <location>
        <begin position="310"/>
        <end position="330"/>
    </location>
</feature>
<organism evidence="9 10">
    <name type="scientific">Brevibacillus nitrificans</name>
    <dbReference type="NCBI Taxonomy" id="651560"/>
    <lineage>
        <taxon>Bacteria</taxon>
        <taxon>Bacillati</taxon>
        <taxon>Bacillota</taxon>
        <taxon>Bacilli</taxon>
        <taxon>Bacillales</taxon>
        <taxon>Paenibacillaceae</taxon>
        <taxon>Brevibacillus</taxon>
    </lineage>
</organism>
<feature type="transmembrane region" description="Helical" evidence="7">
    <location>
        <begin position="78"/>
        <end position="96"/>
    </location>
</feature>
<accession>A0A3M8DLL6</accession>
<dbReference type="Gene3D" id="1.20.1250.20">
    <property type="entry name" value="MFS general substrate transporter like domains"/>
    <property type="match status" value="2"/>
</dbReference>
<evidence type="ECO:0000256" key="5">
    <source>
        <dbReference type="ARBA" id="ARBA00022989"/>
    </source>
</evidence>
<dbReference type="AlphaFoldDB" id="A0A3M8DLL6"/>
<keyword evidence="5 7" id="KW-1133">Transmembrane helix</keyword>
<feature type="transmembrane region" description="Helical" evidence="7">
    <location>
        <begin position="207"/>
        <end position="228"/>
    </location>
</feature>
<keyword evidence="2" id="KW-0813">Transport</keyword>
<evidence type="ECO:0000256" key="2">
    <source>
        <dbReference type="ARBA" id="ARBA00022448"/>
    </source>
</evidence>
<evidence type="ECO:0000259" key="8">
    <source>
        <dbReference type="PROSITE" id="PS50850"/>
    </source>
</evidence>
<dbReference type="PANTHER" id="PTHR43414:SF1">
    <property type="entry name" value="PEPTIDE PERMEASE"/>
    <property type="match status" value="1"/>
</dbReference>
<dbReference type="PANTHER" id="PTHR43414">
    <property type="entry name" value="MULTIDRUG RESISTANCE PROTEIN MDTG"/>
    <property type="match status" value="1"/>
</dbReference>
<keyword evidence="4 7" id="KW-0812">Transmembrane</keyword>
<dbReference type="Pfam" id="PF07690">
    <property type="entry name" value="MFS_1"/>
    <property type="match status" value="1"/>
</dbReference>
<feature type="transmembrane region" description="Helical" evidence="7">
    <location>
        <begin position="248"/>
        <end position="268"/>
    </location>
</feature>
<evidence type="ECO:0000256" key="7">
    <source>
        <dbReference type="SAM" id="Phobius"/>
    </source>
</evidence>
<gene>
    <name evidence="9" type="ORF">EDM59_05200</name>
</gene>
<dbReference type="RefSeq" id="WP_122922622.1">
    <property type="nucleotide sequence ID" value="NZ_RHHU01000003.1"/>
</dbReference>
<feature type="transmembrane region" description="Helical" evidence="7">
    <location>
        <begin position="280"/>
        <end position="298"/>
    </location>
</feature>
<proteinExistence type="predicted"/>
<reference evidence="9 10" key="1">
    <citation type="submission" date="2018-10" db="EMBL/GenBank/DDBJ databases">
        <title>Phylogenomics of Brevibacillus.</title>
        <authorList>
            <person name="Dunlap C."/>
        </authorList>
    </citation>
    <scope>NUCLEOTIDE SEQUENCE [LARGE SCALE GENOMIC DNA]</scope>
    <source>
        <strain evidence="9 10">JCM 15774</strain>
    </source>
</reference>
<dbReference type="GO" id="GO:0022857">
    <property type="term" value="F:transmembrane transporter activity"/>
    <property type="evidence" value="ECO:0007669"/>
    <property type="project" value="InterPro"/>
</dbReference>
<keyword evidence="10" id="KW-1185">Reference proteome</keyword>
<feature type="transmembrane region" description="Helical" evidence="7">
    <location>
        <begin position="102"/>
        <end position="124"/>
    </location>
</feature>
<dbReference type="EMBL" id="RHHU01000003">
    <property type="protein sequence ID" value="RNB88519.1"/>
    <property type="molecule type" value="Genomic_DNA"/>
</dbReference>
<dbReference type="PRINTS" id="PR01035">
    <property type="entry name" value="TCRTETA"/>
</dbReference>
<comment type="caution">
    <text evidence="9">The sequence shown here is derived from an EMBL/GenBank/DDBJ whole genome shotgun (WGS) entry which is preliminary data.</text>
</comment>
<sequence>MSFSWKRNLVVLWIGVFFCSTAYSLSIPFLPLFMYNTLGVREHLEAWSGVSFGITFLTGAFIAPFWGSLADRYGRKMMMIRAGFCLVLIYFLYYLVTDPYVFLGVRMLEGLLAGFVPSAIALVATNTPEAHAGYALGIMATSGATGGIVGPLIGGVVSHLWGNREAFLFSSGLVLVAALIATFFVREVHVTLKQRSKVRDDLRVAMLNPRFMIVLGISMMVTVSVMLLEPLLTVYVLQLGAAQQDASLSSGIIFSAIGVATVLAAPHWGKIGSKIGYTKVLIFGLVGGGIGSVLQYFFTNLYGFGILRFLYGLFFAAVYPAINALIVKVIEPDFRGRAFGLNQSAIQFANMLGPILGGFLGGIVPIWVIFIMNGAALLLTALYVKYKGLDETAVHPSTR</sequence>
<evidence type="ECO:0000256" key="3">
    <source>
        <dbReference type="ARBA" id="ARBA00022475"/>
    </source>
</evidence>
<dbReference type="SUPFAM" id="SSF103473">
    <property type="entry name" value="MFS general substrate transporter"/>
    <property type="match status" value="2"/>
</dbReference>
<dbReference type="GO" id="GO:0005886">
    <property type="term" value="C:plasma membrane"/>
    <property type="evidence" value="ECO:0007669"/>
    <property type="project" value="UniProtKB-SubCell"/>
</dbReference>
<evidence type="ECO:0000256" key="1">
    <source>
        <dbReference type="ARBA" id="ARBA00004651"/>
    </source>
</evidence>